<organism evidence="1 2">
    <name type="scientific">Streblomastix strix</name>
    <dbReference type="NCBI Taxonomy" id="222440"/>
    <lineage>
        <taxon>Eukaryota</taxon>
        <taxon>Metamonada</taxon>
        <taxon>Preaxostyla</taxon>
        <taxon>Oxymonadida</taxon>
        <taxon>Streblomastigidae</taxon>
        <taxon>Streblomastix</taxon>
    </lineage>
</organism>
<accession>A0A5J4TVU2</accession>
<dbReference type="Proteomes" id="UP000324800">
    <property type="component" value="Unassembled WGS sequence"/>
</dbReference>
<reference evidence="1 2" key="1">
    <citation type="submission" date="2019-03" db="EMBL/GenBank/DDBJ databases">
        <title>Single cell metagenomics reveals metabolic interactions within the superorganism composed of flagellate Streblomastix strix and complex community of Bacteroidetes bacteria on its surface.</title>
        <authorList>
            <person name="Treitli S.C."/>
            <person name="Kolisko M."/>
            <person name="Husnik F."/>
            <person name="Keeling P."/>
            <person name="Hampl V."/>
        </authorList>
    </citation>
    <scope>NUCLEOTIDE SEQUENCE [LARGE SCALE GENOMIC DNA]</scope>
    <source>
        <strain evidence="1">ST1C</strain>
    </source>
</reference>
<evidence type="ECO:0008006" key="3">
    <source>
        <dbReference type="Google" id="ProtNLM"/>
    </source>
</evidence>
<gene>
    <name evidence="1" type="ORF">EZS28_042204</name>
</gene>
<evidence type="ECO:0000313" key="1">
    <source>
        <dbReference type="EMBL" id="KAA6362268.1"/>
    </source>
</evidence>
<feature type="non-terminal residue" evidence="1">
    <location>
        <position position="1"/>
    </location>
</feature>
<dbReference type="EMBL" id="SNRW01024439">
    <property type="protein sequence ID" value="KAA6362268.1"/>
    <property type="molecule type" value="Genomic_DNA"/>
</dbReference>
<evidence type="ECO:0000313" key="2">
    <source>
        <dbReference type="Proteomes" id="UP000324800"/>
    </source>
</evidence>
<sequence length="196" mass="21717">YLFIIFHKDIPLEILNPDPTEIEVTDADGGMKQIKLKSEKGNIISLTQVLENGVYAMEFQLTKTQCGGCGTVGIVRDSYTINAGADLSNCPHRDHCAIFCGRNWHNGQTRYKGSNSSGNKGFADNQIVRLEFDSEKGTLIFFVDGAQQPVYISGIKEKVRFIIYMYHANSTGVIRSLKILAAPTSGHVANQKTVQW</sequence>
<dbReference type="InterPro" id="IPR043136">
    <property type="entry name" value="B30.2/SPRY_sf"/>
</dbReference>
<protein>
    <recommendedName>
        <fullName evidence="3">B30.2/SPRY domain-containing protein</fullName>
    </recommendedName>
</protein>
<comment type="caution">
    <text evidence="1">The sequence shown here is derived from an EMBL/GenBank/DDBJ whole genome shotgun (WGS) entry which is preliminary data.</text>
</comment>
<name>A0A5J4TVU2_9EUKA</name>
<dbReference type="InterPro" id="IPR013320">
    <property type="entry name" value="ConA-like_dom_sf"/>
</dbReference>
<dbReference type="Gene3D" id="2.60.120.920">
    <property type="match status" value="1"/>
</dbReference>
<proteinExistence type="predicted"/>
<dbReference type="SUPFAM" id="SSF49899">
    <property type="entry name" value="Concanavalin A-like lectins/glucanases"/>
    <property type="match status" value="1"/>
</dbReference>
<dbReference type="AlphaFoldDB" id="A0A5J4TVU2"/>